<dbReference type="EMBL" id="BAAATA010000005">
    <property type="protein sequence ID" value="GAA2477649.1"/>
    <property type="molecule type" value="Genomic_DNA"/>
</dbReference>
<gene>
    <name evidence="2" type="ORF">GCM10010406_12230</name>
</gene>
<protein>
    <submittedName>
        <fullName evidence="2">PRC-barrel domain-containing protein</fullName>
    </submittedName>
</protein>
<dbReference type="Pfam" id="PF05239">
    <property type="entry name" value="PRC"/>
    <property type="match status" value="1"/>
</dbReference>
<evidence type="ECO:0000313" key="2">
    <source>
        <dbReference type="EMBL" id="GAA2477649.1"/>
    </source>
</evidence>
<evidence type="ECO:0000313" key="3">
    <source>
        <dbReference type="Proteomes" id="UP001501358"/>
    </source>
</evidence>
<dbReference type="Gene3D" id="3.90.50.10">
    <property type="entry name" value="Photosynthetic Reaction Center, subunit H, domain 2"/>
    <property type="match status" value="1"/>
</dbReference>
<dbReference type="InterPro" id="IPR014747">
    <property type="entry name" value="Bac_photo_RC_H_C"/>
</dbReference>
<keyword evidence="3" id="KW-1185">Reference proteome</keyword>
<name>A0ABN3L7W2_9ACTN</name>
<feature type="domain" description="PRC-barrel" evidence="1">
    <location>
        <begin position="7"/>
        <end position="73"/>
    </location>
</feature>
<evidence type="ECO:0000259" key="1">
    <source>
        <dbReference type="Pfam" id="PF05239"/>
    </source>
</evidence>
<dbReference type="InterPro" id="IPR027275">
    <property type="entry name" value="PRC-brl_dom"/>
</dbReference>
<comment type="caution">
    <text evidence="2">The sequence shown here is derived from an EMBL/GenBank/DDBJ whole genome shotgun (WGS) entry which is preliminary data.</text>
</comment>
<organism evidence="2 3">
    <name type="scientific">Streptomyces thermolineatus</name>
    <dbReference type="NCBI Taxonomy" id="44033"/>
    <lineage>
        <taxon>Bacteria</taxon>
        <taxon>Bacillati</taxon>
        <taxon>Actinomycetota</taxon>
        <taxon>Actinomycetes</taxon>
        <taxon>Kitasatosporales</taxon>
        <taxon>Streptomycetaceae</taxon>
        <taxon>Streptomyces</taxon>
    </lineage>
</organism>
<dbReference type="Proteomes" id="UP001501358">
    <property type="component" value="Unassembled WGS sequence"/>
</dbReference>
<reference evidence="2 3" key="1">
    <citation type="journal article" date="2019" name="Int. J. Syst. Evol. Microbiol.">
        <title>The Global Catalogue of Microorganisms (GCM) 10K type strain sequencing project: providing services to taxonomists for standard genome sequencing and annotation.</title>
        <authorList>
            <consortium name="The Broad Institute Genomics Platform"/>
            <consortium name="The Broad Institute Genome Sequencing Center for Infectious Disease"/>
            <person name="Wu L."/>
            <person name="Ma J."/>
        </authorList>
    </citation>
    <scope>NUCLEOTIDE SEQUENCE [LARGE SCALE GENOMIC DNA]</scope>
    <source>
        <strain evidence="2 3">JCM 6307</strain>
    </source>
</reference>
<accession>A0ABN3L7W2</accession>
<dbReference type="SUPFAM" id="SSF50346">
    <property type="entry name" value="PRC-barrel domain"/>
    <property type="match status" value="1"/>
</dbReference>
<dbReference type="InterPro" id="IPR011033">
    <property type="entry name" value="PRC_barrel-like_sf"/>
</dbReference>
<proteinExistence type="predicted"/>
<sequence>MAMIEAEDVRDWRGHDVVDPAGDRIGTLEAVYVDTATDRPVFVTVRVGLLGRHRLVFAPLDGAVVGPGRLKVAHSRKTVKSAPSIDVDGELPAEEEPAVFQHYSMTHRPGAGGERRLARR</sequence>